<accession>A0A9P6XNU9</accession>
<evidence type="ECO:0000313" key="2">
    <source>
        <dbReference type="Proteomes" id="UP000740926"/>
    </source>
</evidence>
<sequence>MLSISASQVQSVDVKMDAGTIALVAGRQGKIAVEVGGKSAIDISGGAQVSGNKLDIRSNNTVRGTSTLSGYSVRVAGSDVSKHTVRPTPSPPPV</sequence>
<organism evidence="1 2">
    <name type="scientific">Rhizopus delemar</name>
    <dbReference type="NCBI Taxonomy" id="936053"/>
    <lineage>
        <taxon>Eukaryota</taxon>
        <taxon>Fungi</taxon>
        <taxon>Fungi incertae sedis</taxon>
        <taxon>Mucoromycota</taxon>
        <taxon>Mucoromycotina</taxon>
        <taxon>Mucoromycetes</taxon>
        <taxon>Mucorales</taxon>
        <taxon>Mucorineae</taxon>
        <taxon>Rhizopodaceae</taxon>
        <taxon>Rhizopus</taxon>
    </lineage>
</organism>
<proteinExistence type="predicted"/>
<dbReference type="EMBL" id="JAANIU010014493">
    <property type="protein sequence ID" value="KAG1529645.1"/>
    <property type="molecule type" value="Genomic_DNA"/>
</dbReference>
<keyword evidence="2" id="KW-1185">Reference proteome</keyword>
<name>A0A9P6XNU9_9FUNG</name>
<evidence type="ECO:0000313" key="1">
    <source>
        <dbReference type="EMBL" id="KAG1529645.1"/>
    </source>
</evidence>
<dbReference type="AlphaFoldDB" id="A0A9P6XNU9"/>
<comment type="caution">
    <text evidence="1">The sequence shown here is derived from an EMBL/GenBank/DDBJ whole genome shotgun (WGS) entry which is preliminary data.</text>
</comment>
<protein>
    <submittedName>
        <fullName evidence="1">Uncharacterized protein</fullName>
    </submittedName>
</protein>
<reference evidence="1 2" key="1">
    <citation type="journal article" date="2020" name="Microb. Genom.">
        <title>Genetic diversity of clinical and environmental Mucorales isolates obtained from an investigation of mucormycosis cases among solid organ transplant recipients.</title>
        <authorList>
            <person name="Nguyen M.H."/>
            <person name="Kaul D."/>
            <person name="Muto C."/>
            <person name="Cheng S.J."/>
            <person name="Richter R.A."/>
            <person name="Bruno V.M."/>
            <person name="Liu G."/>
            <person name="Beyhan S."/>
            <person name="Sundermann A.J."/>
            <person name="Mounaud S."/>
            <person name="Pasculle A.W."/>
            <person name="Nierman W.C."/>
            <person name="Driscoll E."/>
            <person name="Cumbie R."/>
            <person name="Clancy C.J."/>
            <person name="Dupont C.L."/>
        </authorList>
    </citation>
    <scope>NUCLEOTIDE SEQUENCE [LARGE SCALE GENOMIC DNA]</scope>
    <source>
        <strain evidence="1 2">GL24</strain>
    </source>
</reference>
<dbReference type="Proteomes" id="UP000740926">
    <property type="component" value="Unassembled WGS sequence"/>
</dbReference>
<gene>
    <name evidence="1" type="ORF">G6F50_017863</name>
</gene>